<gene>
    <name evidence="3" type="ORF">SNAT2548_LOCUS27846</name>
</gene>
<keyword evidence="1" id="KW-0472">Membrane</keyword>
<feature type="signal peptide" evidence="2">
    <location>
        <begin position="1"/>
        <end position="18"/>
    </location>
</feature>
<proteinExistence type="predicted"/>
<protein>
    <recommendedName>
        <fullName evidence="5">Solute carrier family 40 protein</fullName>
    </recommendedName>
</protein>
<keyword evidence="1" id="KW-0812">Transmembrane</keyword>
<evidence type="ECO:0000256" key="1">
    <source>
        <dbReference type="SAM" id="Phobius"/>
    </source>
</evidence>
<feature type="transmembrane region" description="Helical" evidence="1">
    <location>
        <begin position="327"/>
        <end position="349"/>
    </location>
</feature>
<name>A0A812ST91_9DINO</name>
<dbReference type="EMBL" id="CAJNDS010002493">
    <property type="protein sequence ID" value="CAE7497167.1"/>
    <property type="molecule type" value="Genomic_DNA"/>
</dbReference>
<evidence type="ECO:0000313" key="3">
    <source>
        <dbReference type="EMBL" id="CAE7497167.1"/>
    </source>
</evidence>
<feature type="transmembrane region" description="Helical" evidence="1">
    <location>
        <begin position="240"/>
        <end position="262"/>
    </location>
</feature>
<dbReference type="OrthoDB" id="425072at2759"/>
<accession>A0A812ST91</accession>
<feature type="transmembrane region" description="Helical" evidence="1">
    <location>
        <begin position="457"/>
        <end position="477"/>
    </location>
</feature>
<feature type="transmembrane region" description="Helical" evidence="1">
    <location>
        <begin position="206"/>
        <end position="228"/>
    </location>
</feature>
<feature type="transmembrane region" description="Helical" evidence="1">
    <location>
        <begin position="283"/>
        <end position="307"/>
    </location>
</feature>
<feature type="transmembrane region" description="Helical" evidence="1">
    <location>
        <begin position="428"/>
        <end position="451"/>
    </location>
</feature>
<keyword evidence="2" id="KW-0732">Signal</keyword>
<feature type="transmembrane region" description="Helical" evidence="1">
    <location>
        <begin position="361"/>
        <end position="383"/>
    </location>
</feature>
<comment type="caution">
    <text evidence="3">The sequence shown here is derived from an EMBL/GenBank/DDBJ whole genome shotgun (WGS) entry which is preliminary data.</text>
</comment>
<feature type="transmembrane region" description="Helical" evidence="1">
    <location>
        <begin position="31"/>
        <end position="52"/>
    </location>
</feature>
<keyword evidence="4" id="KW-1185">Reference proteome</keyword>
<organism evidence="3 4">
    <name type="scientific">Symbiodinium natans</name>
    <dbReference type="NCBI Taxonomy" id="878477"/>
    <lineage>
        <taxon>Eukaryota</taxon>
        <taxon>Sar</taxon>
        <taxon>Alveolata</taxon>
        <taxon>Dinophyceae</taxon>
        <taxon>Suessiales</taxon>
        <taxon>Symbiodiniaceae</taxon>
        <taxon>Symbiodinium</taxon>
    </lineage>
</organism>
<evidence type="ECO:0000313" key="4">
    <source>
        <dbReference type="Proteomes" id="UP000604046"/>
    </source>
</evidence>
<dbReference type="AlphaFoldDB" id="A0A812ST91"/>
<sequence length="480" mass="50198">MVGRVGTGLLFLAMVASALLAGPAVVKVLGSKPGLVVGLSLQAAFAVLFAFASQQPSGSALQWSSYLLGAVISGGGSGIAWTAQGTFFARTVTLLASVPPEASAASRPFDGTEVFTRTMSNPAENSFRRSPSPFMPGRFRRAVTIGTPWGRLGAESGDRSRDRALSLVTLRQDIFTSAVSVGSEPGVEEELQEDPSAITATLAGRFAAVLLIVDVLVKVLSGLLQGSFFQWHFLSSPLNLVTVLYALAALSATSAALSSALAEPKRQVSQALLRRASATPCQAVFAAVALWPSWKVWLLSFTNLAFGLSAGYMNGVVNTNLAAASPLFGEASIGTLMALTSLLASLLAWPLSKVSMYTGKGFVLGLGSLALAAIPLAVVWGQPNESNRYWGSWLLVLYALQGLGRSVYEGANRAVFADMFSEAESSGAFANCMMQSGLAFFTSFLLQVFLPGATCDVTVAAMVVGSSSMALPGYFVARRL</sequence>
<reference evidence="3" key="1">
    <citation type="submission" date="2021-02" db="EMBL/GenBank/DDBJ databases">
        <authorList>
            <person name="Dougan E. K."/>
            <person name="Rhodes N."/>
            <person name="Thang M."/>
            <person name="Chan C."/>
        </authorList>
    </citation>
    <scope>NUCLEOTIDE SEQUENCE</scope>
</reference>
<feature type="transmembrane region" description="Helical" evidence="1">
    <location>
        <begin position="389"/>
        <end position="408"/>
    </location>
</feature>
<keyword evidence="1" id="KW-1133">Transmembrane helix</keyword>
<dbReference type="Proteomes" id="UP000604046">
    <property type="component" value="Unassembled WGS sequence"/>
</dbReference>
<evidence type="ECO:0000256" key="2">
    <source>
        <dbReference type="SAM" id="SignalP"/>
    </source>
</evidence>
<feature type="chain" id="PRO_5032280385" description="Solute carrier family 40 protein" evidence="2">
    <location>
        <begin position="19"/>
        <end position="480"/>
    </location>
</feature>
<evidence type="ECO:0008006" key="5">
    <source>
        <dbReference type="Google" id="ProtNLM"/>
    </source>
</evidence>